<evidence type="ECO:0000256" key="1">
    <source>
        <dbReference type="ARBA" id="ARBA00001971"/>
    </source>
</evidence>
<evidence type="ECO:0000256" key="11">
    <source>
        <dbReference type="SAM" id="Phobius"/>
    </source>
</evidence>
<keyword evidence="10 11" id="KW-0472">Membrane</keyword>
<dbReference type="PRINTS" id="PR00464">
    <property type="entry name" value="EP450II"/>
</dbReference>
<keyword evidence="11" id="KW-0812">Transmembrane</keyword>
<evidence type="ECO:0000313" key="12">
    <source>
        <dbReference type="Ensembl" id="ENSCCNP00000008858.1"/>
    </source>
</evidence>
<comment type="similarity">
    <text evidence="3">Belongs to the cytochrome P450 family.</text>
</comment>
<keyword evidence="6" id="KW-0256">Endoplasmic reticulum</keyword>
<name>A0A8C0WFY7_CASCN</name>
<dbReference type="InterPro" id="IPR002402">
    <property type="entry name" value="Cyt_P450_E_grp-II"/>
</dbReference>
<dbReference type="PANTHER" id="PTHR24291">
    <property type="entry name" value="CYTOCHROME P450 FAMILY 4"/>
    <property type="match status" value="1"/>
</dbReference>
<feature type="transmembrane region" description="Helical" evidence="11">
    <location>
        <begin position="101"/>
        <end position="121"/>
    </location>
</feature>
<evidence type="ECO:0000256" key="5">
    <source>
        <dbReference type="ARBA" id="ARBA00022723"/>
    </source>
</evidence>
<dbReference type="GO" id="GO:0005789">
    <property type="term" value="C:endoplasmic reticulum membrane"/>
    <property type="evidence" value="ECO:0007669"/>
    <property type="project" value="UniProtKB-SubCell"/>
</dbReference>
<keyword evidence="11" id="KW-1133">Transmembrane helix</keyword>
<evidence type="ECO:0000256" key="4">
    <source>
        <dbReference type="ARBA" id="ARBA00022617"/>
    </source>
</evidence>
<dbReference type="Ensembl" id="ENSCCNT00000011672.1">
    <property type="protein sequence ID" value="ENSCCNP00000008858.1"/>
    <property type="gene ID" value="ENSCCNG00000009358.1"/>
</dbReference>
<reference evidence="12" key="1">
    <citation type="submission" date="2023-09" db="UniProtKB">
        <authorList>
            <consortium name="Ensembl"/>
        </authorList>
    </citation>
    <scope>IDENTIFICATION</scope>
</reference>
<dbReference type="InterPro" id="IPR036396">
    <property type="entry name" value="Cyt_P450_sf"/>
</dbReference>
<keyword evidence="5" id="KW-0479">Metal-binding</keyword>
<dbReference type="GO" id="GO:0020037">
    <property type="term" value="F:heme binding"/>
    <property type="evidence" value="ECO:0007669"/>
    <property type="project" value="InterPro"/>
</dbReference>
<dbReference type="InterPro" id="IPR001128">
    <property type="entry name" value="Cyt_P450"/>
</dbReference>
<proteinExistence type="inferred from homology"/>
<comment type="subcellular location">
    <subcellularLocation>
        <location evidence="2">Endoplasmic reticulum membrane</location>
    </subcellularLocation>
</comment>
<dbReference type="PANTHER" id="PTHR24291:SF39">
    <property type="entry name" value="CYTOCHROME P450 4A11-RELATED"/>
    <property type="match status" value="1"/>
</dbReference>
<evidence type="ECO:0000256" key="7">
    <source>
        <dbReference type="ARBA" id="ARBA00023002"/>
    </source>
</evidence>
<dbReference type="GO" id="GO:0016712">
    <property type="term" value="F:oxidoreductase activity, acting on paired donors, with incorporation or reduction of molecular oxygen, reduced flavin or flavoprotein as one donor, and incorporation of one atom of oxygen"/>
    <property type="evidence" value="ECO:0007669"/>
    <property type="project" value="UniProtKB-ARBA"/>
</dbReference>
<organism evidence="12">
    <name type="scientific">Castor canadensis</name>
    <name type="common">American beaver</name>
    <dbReference type="NCBI Taxonomy" id="51338"/>
    <lineage>
        <taxon>Eukaryota</taxon>
        <taxon>Metazoa</taxon>
        <taxon>Chordata</taxon>
        <taxon>Craniata</taxon>
        <taxon>Vertebrata</taxon>
        <taxon>Euteleostomi</taxon>
        <taxon>Mammalia</taxon>
        <taxon>Eutheria</taxon>
        <taxon>Euarchontoglires</taxon>
        <taxon>Glires</taxon>
        <taxon>Rodentia</taxon>
        <taxon>Castorimorpha</taxon>
        <taxon>Castoridae</taxon>
        <taxon>Castor</taxon>
    </lineage>
</organism>
<sequence>MSVSALSSTRFPSSIFGLLLVASLLGLLPLLFKTAQYYLQRQWLLKAFQQFPCPPSHWLLGHKIDRDQELQQMSWVEKFLSACPRWFWGSRAFFTVYDPEYMKVILGLPICSISCYVLTFLSDPKANGAYRFLAPWLGYVLLLLNGQVWYQHRRMLTPAFHYDILKPYVEITATSVTVMLVEMLIGQENPLEIFQHVFLMTLDSIMKCAFSDQGSIQLDRSVTSLELQGPCSYQLM</sequence>
<keyword evidence="9" id="KW-0503">Monooxygenase</keyword>
<dbReference type="GO" id="GO:0006629">
    <property type="term" value="P:lipid metabolic process"/>
    <property type="evidence" value="ECO:0007669"/>
    <property type="project" value="UniProtKB-ARBA"/>
</dbReference>
<evidence type="ECO:0000256" key="10">
    <source>
        <dbReference type="ARBA" id="ARBA00023136"/>
    </source>
</evidence>
<comment type="cofactor">
    <cofactor evidence="1">
        <name>heme</name>
        <dbReference type="ChEBI" id="CHEBI:30413"/>
    </cofactor>
</comment>
<keyword evidence="8" id="KW-0408">Iron</keyword>
<feature type="transmembrane region" description="Helical" evidence="11">
    <location>
        <begin position="133"/>
        <end position="150"/>
    </location>
</feature>
<evidence type="ECO:0000256" key="8">
    <source>
        <dbReference type="ARBA" id="ARBA00023004"/>
    </source>
</evidence>
<dbReference type="InterPro" id="IPR050196">
    <property type="entry name" value="Cytochrome_P450_Monoox"/>
</dbReference>
<evidence type="ECO:0000256" key="2">
    <source>
        <dbReference type="ARBA" id="ARBA00004586"/>
    </source>
</evidence>
<dbReference type="GO" id="GO:0005506">
    <property type="term" value="F:iron ion binding"/>
    <property type="evidence" value="ECO:0007669"/>
    <property type="project" value="InterPro"/>
</dbReference>
<evidence type="ECO:0000256" key="9">
    <source>
        <dbReference type="ARBA" id="ARBA00023033"/>
    </source>
</evidence>
<protein>
    <submittedName>
        <fullName evidence="12">Uncharacterized protein</fullName>
    </submittedName>
</protein>
<dbReference type="AlphaFoldDB" id="A0A8C0WFY7"/>
<evidence type="ECO:0000256" key="6">
    <source>
        <dbReference type="ARBA" id="ARBA00022824"/>
    </source>
</evidence>
<keyword evidence="4" id="KW-0349">Heme</keyword>
<evidence type="ECO:0000256" key="3">
    <source>
        <dbReference type="ARBA" id="ARBA00010617"/>
    </source>
</evidence>
<dbReference type="Pfam" id="PF00067">
    <property type="entry name" value="p450"/>
    <property type="match status" value="1"/>
</dbReference>
<dbReference type="Gene3D" id="1.10.630.10">
    <property type="entry name" value="Cytochrome P450"/>
    <property type="match status" value="1"/>
</dbReference>
<feature type="transmembrane region" description="Helical" evidence="11">
    <location>
        <begin position="12"/>
        <end position="32"/>
    </location>
</feature>
<dbReference type="SUPFAM" id="SSF48264">
    <property type="entry name" value="Cytochrome P450"/>
    <property type="match status" value="1"/>
</dbReference>
<keyword evidence="7" id="KW-0560">Oxidoreductase</keyword>
<accession>A0A8C0WFY7</accession>